<dbReference type="EMBL" id="QGLF01000001">
    <property type="protein sequence ID" value="PWR24073.1"/>
    <property type="molecule type" value="Genomic_DNA"/>
</dbReference>
<dbReference type="GO" id="GO:0015035">
    <property type="term" value="F:protein-disulfide reductase activity"/>
    <property type="evidence" value="ECO:0007669"/>
    <property type="project" value="TreeGrafter"/>
</dbReference>
<evidence type="ECO:0000259" key="7">
    <source>
        <dbReference type="Pfam" id="PF02683"/>
    </source>
</evidence>
<dbReference type="Pfam" id="PF02683">
    <property type="entry name" value="DsbD_TM"/>
    <property type="match status" value="1"/>
</dbReference>
<evidence type="ECO:0000256" key="4">
    <source>
        <dbReference type="ARBA" id="ARBA00022989"/>
    </source>
</evidence>
<dbReference type="SUPFAM" id="SSF52833">
    <property type="entry name" value="Thioredoxin-like"/>
    <property type="match status" value="1"/>
</dbReference>
<dbReference type="GO" id="GO:0045454">
    <property type="term" value="P:cell redox homeostasis"/>
    <property type="evidence" value="ECO:0007669"/>
    <property type="project" value="TreeGrafter"/>
</dbReference>
<dbReference type="InterPro" id="IPR035671">
    <property type="entry name" value="DsbD_gamma"/>
</dbReference>
<dbReference type="AlphaFoldDB" id="A0A317EFA7"/>
<feature type="transmembrane region" description="Helical" evidence="6">
    <location>
        <begin position="470"/>
        <end position="486"/>
    </location>
</feature>
<evidence type="ECO:0000313" key="10">
    <source>
        <dbReference type="Proteomes" id="UP000246077"/>
    </source>
</evidence>
<dbReference type="GO" id="GO:0017004">
    <property type="term" value="P:cytochrome complex assembly"/>
    <property type="evidence" value="ECO:0007669"/>
    <property type="project" value="UniProtKB-KW"/>
</dbReference>
<keyword evidence="10" id="KW-1185">Reference proteome</keyword>
<evidence type="ECO:0000256" key="6">
    <source>
        <dbReference type="SAM" id="Phobius"/>
    </source>
</evidence>
<feature type="transmembrane region" description="Helical" evidence="6">
    <location>
        <begin position="391"/>
        <end position="423"/>
    </location>
</feature>
<feature type="transmembrane region" description="Helical" evidence="6">
    <location>
        <begin position="315"/>
        <end position="337"/>
    </location>
</feature>
<name>A0A317EFA7_9PROT</name>
<comment type="subcellular location">
    <subcellularLocation>
        <location evidence="1">Membrane</location>
        <topology evidence="1">Multi-pass membrane protein</topology>
    </subcellularLocation>
</comment>
<evidence type="ECO:0000259" key="8">
    <source>
        <dbReference type="Pfam" id="PF11412"/>
    </source>
</evidence>
<feature type="domain" description="Cytochrome C biogenesis protein transmembrane" evidence="7">
    <location>
        <begin position="276"/>
        <end position="483"/>
    </location>
</feature>
<keyword evidence="2 6" id="KW-0812">Transmembrane</keyword>
<feature type="domain" description="Thiol:disulfide interchange protein DsbD N-terminal" evidence="8">
    <location>
        <begin position="21"/>
        <end position="139"/>
    </location>
</feature>
<feature type="transmembrane region" description="Helical" evidence="6">
    <location>
        <begin position="349"/>
        <end position="370"/>
    </location>
</feature>
<keyword evidence="5 6" id="KW-0472">Membrane</keyword>
<keyword evidence="4 6" id="KW-1133">Transmembrane helix</keyword>
<dbReference type="InterPro" id="IPR003834">
    <property type="entry name" value="Cyt_c_assmbl_TM_dom"/>
</dbReference>
<reference evidence="10" key="1">
    <citation type="submission" date="2018-05" db="EMBL/GenBank/DDBJ databases">
        <title>Zavarzinia sp. HR-AS.</title>
        <authorList>
            <person name="Lee Y."/>
            <person name="Jeon C.O."/>
        </authorList>
    </citation>
    <scope>NUCLEOTIDE SEQUENCE [LARGE SCALE GENOMIC DNA]</scope>
    <source>
        <strain evidence="10">DSM 1231</strain>
    </source>
</reference>
<dbReference type="InterPro" id="IPR028250">
    <property type="entry name" value="DsbDN"/>
</dbReference>
<dbReference type="GO" id="GO:0016020">
    <property type="term" value="C:membrane"/>
    <property type="evidence" value="ECO:0007669"/>
    <property type="project" value="UniProtKB-SubCell"/>
</dbReference>
<dbReference type="CDD" id="cd02953">
    <property type="entry name" value="DsbDgamma"/>
    <property type="match status" value="1"/>
</dbReference>
<evidence type="ECO:0000256" key="5">
    <source>
        <dbReference type="ARBA" id="ARBA00023136"/>
    </source>
</evidence>
<dbReference type="Gene3D" id="3.40.30.10">
    <property type="entry name" value="Glutaredoxin"/>
    <property type="match status" value="1"/>
</dbReference>
<dbReference type="InterPro" id="IPR036249">
    <property type="entry name" value="Thioredoxin-like_sf"/>
</dbReference>
<sequence>MAWQAGVAGAAPVKTENAEAELIAEGVAVPGGTVTVALRLKARPGWHTYWLNPGDTGLPTTIAWTLPAGAGAGPIQWPLPKALPVGPLMNYGYEGEVWLLTEIAVPAAFAGESLALAARADWLICAEICVPEGADLSLTVPVGPAPAADPAHVLNFERTRALLPLPLPEPLVASRAGAALEILLPESLQARAARFFPAEEDVVVAAEPQPLEGSRLSARLEPRFAGDRLRGVLVLESAGWTRAFTVDAAIAGAAPGPAAPGRVAPPAAPAIGLPLALLFAFVGGLILNLMPCVLPVLSIKVLSLAGHRDGARGQGLAYTAGVLVCFLALAGGLIALRAGGEAIGWGFQLQSPVVIGLLAYLFFGLGLWMLDIVSFGNRLMGAGEGLTRRGGLAGSFGTGLLAAVVATPCTAPFMGAALGFALTRPAAEALAIFLVLGLGLSAPFLLVSFVPALGRLLPRPGGWMVRLKKILAFPLFGSAVWLLWVLSVQTGAVAVATAGSGLLLIAFAAFVLREFGGIGGRLVALAALLGAFATAVLPGSPAPGAAPAAAGAEAYSAGRLAELRAAGTPVFVNLTAAWCITCLVNEQVALDRPAVKKALAETGTVYMVGDWTNRDPDITRLLTENGRSGVPLYLLYPAGGGAPQLLPQLLTEGLVVETLAQP</sequence>
<dbReference type="Pfam" id="PF11412">
    <property type="entry name" value="DsbD_N"/>
    <property type="match status" value="1"/>
</dbReference>
<feature type="transmembrane region" description="Helical" evidence="6">
    <location>
        <begin position="429"/>
        <end position="450"/>
    </location>
</feature>
<protein>
    <submittedName>
        <fullName evidence="9">Thiol:disulfide interchange protein</fullName>
    </submittedName>
</protein>
<evidence type="ECO:0000256" key="2">
    <source>
        <dbReference type="ARBA" id="ARBA00022692"/>
    </source>
</evidence>
<feature type="transmembrane region" description="Helical" evidence="6">
    <location>
        <begin position="271"/>
        <end position="294"/>
    </location>
</feature>
<dbReference type="PANTHER" id="PTHR32234:SF3">
    <property type="entry name" value="SUPPRESSION OF COPPER SENSITIVITY PROTEIN"/>
    <property type="match status" value="1"/>
</dbReference>
<feature type="transmembrane region" description="Helical" evidence="6">
    <location>
        <begin position="492"/>
        <end position="512"/>
    </location>
</feature>
<evidence type="ECO:0000313" key="9">
    <source>
        <dbReference type="EMBL" id="PWR24073.1"/>
    </source>
</evidence>
<comment type="caution">
    <text evidence="9">The sequence shown here is derived from an EMBL/GenBank/DDBJ whole genome shotgun (WGS) entry which is preliminary data.</text>
</comment>
<evidence type="ECO:0000256" key="3">
    <source>
        <dbReference type="ARBA" id="ARBA00022748"/>
    </source>
</evidence>
<dbReference type="Proteomes" id="UP000246077">
    <property type="component" value="Unassembled WGS sequence"/>
</dbReference>
<proteinExistence type="predicted"/>
<accession>A0A317EFA7</accession>
<feature type="transmembrane region" description="Helical" evidence="6">
    <location>
        <begin position="519"/>
        <end position="537"/>
    </location>
</feature>
<dbReference type="Pfam" id="PF13899">
    <property type="entry name" value="Thioredoxin_7"/>
    <property type="match status" value="1"/>
</dbReference>
<dbReference type="PANTHER" id="PTHR32234">
    <property type="entry name" value="THIOL:DISULFIDE INTERCHANGE PROTEIN DSBD"/>
    <property type="match status" value="1"/>
</dbReference>
<gene>
    <name evidence="9" type="ORF">DKG75_01630</name>
</gene>
<dbReference type="OrthoDB" id="9811036at2"/>
<organism evidence="9 10">
    <name type="scientific">Zavarzinia compransoris</name>
    <dbReference type="NCBI Taxonomy" id="1264899"/>
    <lineage>
        <taxon>Bacteria</taxon>
        <taxon>Pseudomonadati</taxon>
        <taxon>Pseudomonadota</taxon>
        <taxon>Alphaproteobacteria</taxon>
        <taxon>Rhodospirillales</taxon>
        <taxon>Zavarziniaceae</taxon>
        <taxon>Zavarzinia</taxon>
    </lineage>
</organism>
<keyword evidence="3" id="KW-0201">Cytochrome c-type biogenesis</keyword>
<evidence type="ECO:0000256" key="1">
    <source>
        <dbReference type="ARBA" id="ARBA00004141"/>
    </source>
</evidence>